<keyword evidence="4" id="KW-1185">Reference proteome</keyword>
<name>A0A2R6XVC0_MARPO</name>
<feature type="coiled-coil region" evidence="1">
    <location>
        <begin position="667"/>
        <end position="736"/>
    </location>
</feature>
<evidence type="ECO:0000313" key="3">
    <source>
        <dbReference type="EMBL" id="PTQ50030.1"/>
    </source>
</evidence>
<feature type="compositionally biased region" description="Basic and acidic residues" evidence="2">
    <location>
        <begin position="591"/>
        <end position="604"/>
    </location>
</feature>
<evidence type="ECO:0000256" key="2">
    <source>
        <dbReference type="SAM" id="MobiDB-lite"/>
    </source>
</evidence>
<feature type="compositionally biased region" description="Basic and acidic residues" evidence="2">
    <location>
        <begin position="180"/>
        <end position="197"/>
    </location>
</feature>
<sequence>MADALPSRLVHHAPREAHLANTVGKEKEKKVRFDECSDRGSNLGKVTVASSSDKCRLPLDAVIIKDKKTGELLPFGEHQVHKAQDTTVVQETEEVRLKGKLRWLFEQDRMFWASNETKAAASDSKNVDEEAQRTSELQAKGKEAGPKGKPRVLLGGGSKGEGLRSSSFKMPAASVGLLHEGVKGSKEKASLRPDKDRKTRHKNQKLDESSSLGKAGEEFEFARGASSPIETSLEFVDAKGSWDEGSGAAQESAKAETLQKPTSMNLHWGFNKTKAAAEESFKSEKARPRARRASPPDPSAFGTPNPPQKAARLPELRRAREEREAAEVSELDLGRGDAYFTDYEDAAGNSRPSSSEDEDETDDRTKVGAAGYGESTADRATLLKAKCDLLAREKDIAVRKWKRSCVEIDQAAQMAQALRTAIETLLEVSVAGDAPSDFKSKRTTLEDHTRVLKARMEKLRRKSAELHPHPEPEDLPPVSLQGRIDTLKKSSEIRGLPSPEIPRDTENKVEDLKARLEKLMLATNSRVTDEREHVISRPREKRKKPPKEGGGANPEKAELKMRGWYNSLSAELSAELTANLIDSVQPNNSVDKCDVSSENGHTREPSYSATPVTSKQVSPLHPLHPLHHLEDTASTHSSEETKIRVIHKIAEEVRAESEQWYQVQELLQRVGEDMKRLQEACSTWEQRALVAEAQVLTLQHEDQERRERLQTGDQKIAQLQTEMVRLRDTVDEVRKQLSSVDPSRWFEAANKFGYAFVPVMKPSLSGNYSFRHHSYPDDDDRTRGGGGETRQKSAAVDADVSSDHWHPSSSTAPSAKASRPLPARRNTKLPSLQWANEIARAEEDEILQSKMLGTPTDSHQLSRLDFVKSSVPEEDSSPPGRPDNSSRTEKSPKPRLDIKCDDFSRDEPKEALPLSPIPKESPADELLRSANLTSLARSPLKVVLGNVAPSKENKKPF</sequence>
<feature type="compositionally biased region" description="Polar residues" evidence="2">
    <location>
        <begin position="605"/>
        <end position="617"/>
    </location>
</feature>
<feature type="region of interest" description="Disordered" evidence="2">
    <location>
        <begin position="117"/>
        <end position="375"/>
    </location>
</feature>
<dbReference type="EMBL" id="KZ772673">
    <property type="protein sequence ID" value="PTQ50030.1"/>
    <property type="molecule type" value="Genomic_DNA"/>
</dbReference>
<protein>
    <submittedName>
        <fullName evidence="3">Uncharacterized protein</fullName>
    </submittedName>
</protein>
<feature type="compositionally biased region" description="Basic and acidic residues" evidence="2">
    <location>
        <begin position="275"/>
        <end position="287"/>
    </location>
</feature>
<feature type="region of interest" description="Disordered" evidence="2">
    <location>
        <begin position="585"/>
        <end position="625"/>
    </location>
</feature>
<organism evidence="3 4">
    <name type="scientific">Marchantia polymorpha</name>
    <name type="common">Common liverwort</name>
    <name type="synonym">Marchantia aquatica</name>
    <dbReference type="NCBI Taxonomy" id="3197"/>
    <lineage>
        <taxon>Eukaryota</taxon>
        <taxon>Viridiplantae</taxon>
        <taxon>Streptophyta</taxon>
        <taxon>Embryophyta</taxon>
        <taxon>Marchantiophyta</taxon>
        <taxon>Marchantiopsida</taxon>
        <taxon>Marchantiidae</taxon>
        <taxon>Marchantiales</taxon>
        <taxon>Marchantiaceae</taxon>
        <taxon>Marchantia</taxon>
    </lineage>
</organism>
<feature type="compositionally biased region" description="Basic and acidic residues" evidence="2">
    <location>
        <begin position="125"/>
        <end position="146"/>
    </location>
</feature>
<keyword evidence="1" id="KW-0175">Coiled coil</keyword>
<feature type="region of interest" description="Disordered" evidence="2">
    <location>
        <begin position="771"/>
        <end position="829"/>
    </location>
</feature>
<feature type="region of interest" description="Disordered" evidence="2">
    <location>
        <begin position="868"/>
        <end position="924"/>
    </location>
</feature>
<feature type="compositionally biased region" description="Basic and acidic residues" evidence="2">
    <location>
        <begin position="527"/>
        <end position="538"/>
    </location>
</feature>
<gene>
    <name evidence="3" type="ORF">MARPO_0001s0089</name>
</gene>
<feature type="compositionally biased region" description="Basic and acidic residues" evidence="2">
    <location>
        <begin position="884"/>
        <end position="910"/>
    </location>
</feature>
<proteinExistence type="predicted"/>
<feature type="compositionally biased region" description="Low complexity" evidence="2">
    <location>
        <begin position="807"/>
        <end position="820"/>
    </location>
</feature>
<reference evidence="4" key="1">
    <citation type="journal article" date="2017" name="Cell">
        <title>Insights into land plant evolution garnered from the Marchantia polymorpha genome.</title>
        <authorList>
            <person name="Bowman J.L."/>
            <person name="Kohchi T."/>
            <person name="Yamato K.T."/>
            <person name="Jenkins J."/>
            <person name="Shu S."/>
            <person name="Ishizaki K."/>
            <person name="Yamaoka S."/>
            <person name="Nishihama R."/>
            <person name="Nakamura Y."/>
            <person name="Berger F."/>
            <person name="Adam C."/>
            <person name="Aki S.S."/>
            <person name="Althoff F."/>
            <person name="Araki T."/>
            <person name="Arteaga-Vazquez M.A."/>
            <person name="Balasubrmanian S."/>
            <person name="Barry K."/>
            <person name="Bauer D."/>
            <person name="Boehm C.R."/>
            <person name="Briginshaw L."/>
            <person name="Caballero-Perez J."/>
            <person name="Catarino B."/>
            <person name="Chen F."/>
            <person name="Chiyoda S."/>
            <person name="Chovatia M."/>
            <person name="Davies K.M."/>
            <person name="Delmans M."/>
            <person name="Demura T."/>
            <person name="Dierschke T."/>
            <person name="Dolan L."/>
            <person name="Dorantes-Acosta A.E."/>
            <person name="Eklund D.M."/>
            <person name="Florent S.N."/>
            <person name="Flores-Sandoval E."/>
            <person name="Fujiyama A."/>
            <person name="Fukuzawa H."/>
            <person name="Galik B."/>
            <person name="Grimanelli D."/>
            <person name="Grimwood J."/>
            <person name="Grossniklaus U."/>
            <person name="Hamada T."/>
            <person name="Haseloff J."/>
            <person name="Hetherington A.J."/>
            <person name="Higo A."/>
            <person name="Hirakawa Y."/>
            <person name="Hundley H.N."/>
            <person name="Ikeda Y."/>
            <person name="Inoue K."/>
            <person name="Inoue S.I."/>
            <person name="Ishida S."/>
            <person name="Jia Q."/>
            <person name="Kakita M."/>
            <person name="Kanazawa T."/>
            <person name="Kawai Y."/>
            <person name="Kawashima T."/>
            <person name="Kennedy M."/>
            <person name="Kinose K."/>
            <person name="Kinoshita T."/>
            <person name="Kohara Y."/>
            <person name="Koide E."/>
            <person name="Komatsu K."/>
            <person name="Kopischke S."/>
            <person name="Kubo M."/>
            <person name="Kyozuka J."/>
            <person name="Lagercrantz U."/>
            <person name="Lin S.S."/>
            <person name="Lindquist E."/>
            <person name="Lipzen A.M."/>
            <person name="Lu C.W."/>
            <person name="De Luna E."/>
            <person name="Martienssen R.A."/>
            <person name="Minamino N."/>
            <person name="Mizutani M."/>
            <person name="Mizutani M."/>
            <person name="Mochizuki N."/>
            <person name="Monte I."/>
            <person name="Mosher R."/>
            <person name="Nagasaki H."/>
            <person name="Nakagami H."/>
            <person name="Naramoto S."/>
            <person name="Nishitani K."/>
            <person name="Ohtani M."/>
            <person name="Okamoto T."/>
            <person name="Okumura M."/>
            <person name="Phillips J."/>
            <person name="Pollak B."/>
            <person name="Reinders A."/>
            <person name="Rovekamp M."/>
            <person name="Sano R."/>
            <person name="Sawa S."/>
            <person name="Schmid M.W."/>
            <person name="Shirakawa M."/>
            <person name="Solano R."/>
            <person name="Spunde A."/>
            <person name="Suetsugu N."/>
            <person name="Sugano S."/>
            <person name="Sugiyama A."/>
            <person name="Sun R."/>
            <person name="Suzuki Y."/>
            <person name="Takenaka M."/>
            <person name="Takezawa D."/>
            <person name="Tomogane H."/>
            <person name="Tsuzuki M."/>
            <person name="Ueda T."/>
            <person name="Umeda M."/>
            <person name="Ward J.M."/>
            <person name="Watanabe Y."/>
            <person name="Yazaki K."/>
            <person name="Yokoyama R."/>
            <person name="Yoshitake Y."/>
            <person name="Yotsui I."/>
            <person name="Zachgo S."/>
            <person name="Schmutz J."/>
        </authorList>
    </citation>
    <scope>NUCLEOTIDE SEQUENCE [LARGE SCALE GENOMIC DNA]</scope>
    <source>
        <strain evidence="4">Tak-1</strain>
    </source>
</reference>
<feature type="region of interest" description="Disordered" evidence="2">
    <location>
        <begin position="489"/>
        <end position="508"/>
    </location>
</feature>
<dbReference type="PANTHER" id="PTHR35468:SF1">
    <property type="entry name" value="MYOSIN-LIKE PROTEIN"/>
    <property type="match status" value="1"/>
</dbReference>
<feature type="compositionally biased region" description="Basic and acidic residues" evidence="2">
    <location>
        <begin position="312"/>
        <end position="326"/>
    </location>
</feature>
<accession>A0A2R6XVC0</accession>
<feature type="region of interest" description="Disordered" evidence="2">
    <location>
        <begin position="525"/>
        <end position="558"/>
    </location>
</feature>
<feature type="region of interest" description="Disordered" evidence="2">
    <location>
        <begin position="461"/>
        <end position="480"/>
    </location>
</feature>
<evidence type="ECO:0000256" key="1">
    <source>
        <dbReference type="SAM" id="Coils"/>
    </source>
</evidence>
<dbReference type="Gramene" id="Mp1g17490.1">
    <property type="protein sequence ID" value="Mp1g17490.1.cds"/>
    <property type="gene ID" value="Mp1g17490"/>
</dbReference>
<feature type="compositionally biased region" description="Basic and acidic residues" evidence="2">
    <location>
        <begin position="774"/>
        <end position="783"/>
    </location>
</feature>
<dbReference type="Proteomes" id="UP000244005">
    <property type="component" value="Unassembled WGS sequence"/>
</dbReference>
<feature type="compositionally biased region" description="Basic and acidic residues" evidence="2">
    <location>
        <begin position="461"/>
        <end position="472"/>
    </location>
</feature>
<dbReference type="AlphaFoldDB" id="A0A2R6XVC0"/>
<dbReference type="PANTHER" id="PTHR35468">
    <property type="entry name" value="MYOSIN-LIKE PROTEIN"/>
    <property type="match status" value="1"/>
</dbReference>
<dbReference type="OrthoDB" id="1921697at2759"/>
<evidence type="ECO:0000313" key="4">
    <source>
        <dbReference type="Proteomes" id="UP000244005"/>
    </source>
</evidence>